<dbReference type="NCBIfam" id="NF011596">
    <property type="entry name" value="PRK15021.1"/>
    <property type="match status" value="1"/>
</dbReference>
<evidence type="ECO:0000256" key="2">
    <source>
        <dbReference type="ARBA" id="ARBA00022448"/>
    </source>
</evidence>
<keyword evidence="7 8" id="KW-0472">Membrane</keyword>
<comment type="caution">
    <text evidence="10">The sequence shown here is derived from an EMBL/GenBank/DDBJ whole genome shotgun (WGS) entry which is preliminary data.</text>
</comment>
<dbReference type="Proteomes" id="UP001143328">
    <property type="component" value="Unassembled WGS sequence"/>
</dbReference>
<evidence type="ECO:0000256" key="5">
    <source>
        <dbReference type="ARBA" id="ARBA00022692"/>
    </source>
</evidence>
<dbReference type="CDD" id="cd06261">
    <property type="entry name" value="TM_PBP2"/>
    <property type="match status" value="1"/>
</dbReference>
<sequence>MGTALKMSPLNRRRFERLKAHKRGWWSLWLFVALFVLSLGAELIANDKPLVVHYDGGWYFPVFKRYPETTFGGEFPLEANYKSPYIRELIAQKDGWTVWPLIPFSYATINYDLKVPAPAPPSADNWLGTDDQGRDVLARVIYGFRISVLFALTLTVFSSIIGVVTGALQGFYGGWVDLLGQRFLEVWSGLPVLYLLIILASFVQPNFWWLLGIMLLFSWMSLVDVVRAEFLRGRNLEYVRAARALGMENSGIMFRHILPNAMISTMTFLPFILTGAIGTLTALDFLGFGLPAGSPSLGELVAQGKANTQAPWLGISAFAVLGLMLTLLVFIGEAARDAFDPRK</sequence>
<evidence type="ECO:0000259" key="9">
    <source>
        <dbReference type="PROSITE" id="PS50928"/>
    </source>
</evidence>
<dbReference type="SUPFAM" id="SSF161098">
    <property type="entry name" value="MetI-like"/>
    <property type="match status" value="1"/>
</dbReference>
<feature type="domain" description="ABC transmembrane type-1" evidence="9">
    <location>
        <begin position="144"/>
        <end position="333"/>
    </location>
</feature>
<organism evidence="10 11">
    <name type="scientific">Pseudomonas turukhanskensis</name>
    <dbReference type="NCBI Taxonomy" id="1806536"/>
    <lineage>
        <taxon>Bacteria</taxon>
        <taxon>Pseudomonadati</taxon>
        <taxon>Pseudomonadota</taxon>
        <taxon>Gammaproteobacteria</taxon>
        <taxon>Pseudomonadales</taxon>
        <taxon>Pseudomonadaceae</taxon>
        <taxon>Pseudomonas</taxon>
    </lineage>
</organism>
<dbReference type="InterPro" id="IPR035906">
    <property type="entry name" value="MetI-like_sf"/>
</dbReference>
<evidence type="ECO:0000256" key="3">
    <source>
        <dbReference type="ARBA" id="ARBA00022475"/>
    </source>
</evidence>
<keyword evidence="2 8" id="KW-0813">Transport</keyword>
<dbReference type="InterPro" id="IPR000515">
    <property type="entry name" value="MetI-like"/>
</dbReference>
<dbReference type="EMBL" id="BSFN01000003">
    <property type="protein sequence ID" value="GLK88347.1"/>
    <property type="molecule type" value="Genomic_DNA"/>
</dbReference>
<feature type="transmembrane region" description="Helical" evidence="8">
    <location>
        <begin position="146"/>
        <end position="171"/>
    </location>
</feature>
<feature type="transmembrane region" description="Helical" evidence="8">
    <location>
        <begin position="208"/>
        <end position="226"/>
    </location>
</feature>
<proteinExistence type="inferred from homology"/>
<gene>
    <name evidence="10" type="ORF">GCM10017655_14090</name>
</gene>
<keyword evidence="3" id="KW-1003">Cell membrane</keyword>
<evidence type="ECO:0000256" key="8">
    <source>
        <dbReference type="RuleBase" id="RU363032"/>
    </source>
</evidence>
<dbReference type="PROSITE" id="PS50928">
    <property type="entry name" value="ABC_TM1"/>
    <property type="match status" value="1"/>
</dbReference>
<keyword evidence="4" id="KW-0997">Cell inner membrane</keyword>
<evidence type="ECO:0000313" key="10">
    <source>
        <dbReference type="EMBL" id="GLK88347.1"/>
    </source>
</evidence>
<evidence type="ECO:0000256" key="7">
    <source>
        <dbReference type="ARBA" id="ARBA00023136"/>
    </source>
</evidence>
<comment type="similarity">
    <text evidence="8">Belongs to the binding-protein-dependent transport system permease family.</text>
</comment>
<dbReference type="AlphaFoldDB" id="A0A9W6NF06"/>
<evidence type="ECO:0000256" key="6">
    <source>
        <dbReference type="ARBA" id="ARBA00022989"/>
    </source>
</evidence>
<comment type="subcellular location">
    <subcellularLocation>
        <location evidence="1">Cell inner membrane</location>
        <topology evidence="1">Multi-pass membrane protein</topology>
    </subcellularLocation>
    <subcellularLocation>
        <location evidence="8">Cell membrane</location>
        <topology evidence="8">Multi-pass membrane protein</topology>
    </subcellularLocation>
</comment>
<dbReference type="GO" id="GO:0055085">
    <property type="term" value="P:transmembrane transport"/>
    <property type="evidence" value="ECO:0007669"/>
    <property type="project" value="InterPro"/>
</dbReference>
<protein>
    <submittedName>
        <fullName evidence="10">ABC transporter permease</fullName>
    </submittedName>
</protein>
<feature type="transmembrane region" description="Helical" evidence="8">
    <location>
        <begin position="183"/>
        <end position="202"/>
    </location>
</feature>
<dbReference type="FunFam" id="1.10.3720.10:FF:000005">
    <property type="entry name" value="Microcin C ABC transporter permease"/>
    <property type="match status" value="1"/>
</dbReference>
<dbReference type="PANTHER" id="PTHR30325:SF0">
    <property type="entry name" value="INNER MEMBRANE ABC TRANSPORTER PERMEASE PROTEIN YEJE"/>
    <property type="match status" value="1"/>
</dbReference>
<reference evidence="10" key="2">
    <citation type="submission" date="2023-01" db="EMBL/GenBank/DDBJ databases">
        <authorList>
            <person name="Sun Q."/>
            <person name="Evtushenko L."/>
        </authorList>
    </citation>
    <scope>NUCLEOTIDE SEQUENCE</scope>
    <source>
        <strain evidence="10">VKM B-2935</strain>
    </source>
</reference>
<feature type="transmembrane region" description="Helical" evidence="8">
    <location>
        <begin position="310"/>
        <end position="332"/>
    </location>
</feature>
<dbReference type="Pfam" id="PF00528">
    <property type="entry name" value="BPD_transp_1"/>
    <property type="match status" value="1"/>
</dbReference>
<accession>A0A9W6NF06</accession>
<evidence type="ECO:0000313" key="11">
    <source>
        <dbReference type="Proteomes" id="UP001143328"/>
    </source>
</evidence>
<dbReference type="PANTHER" id="PTHR30325">
    <property type="entry name" value="MEMBRANE COMPONENT OF ABC TRANSPORTER"/>
    <property type="match status" value="1"/>
</dbReference>
<dbReference type="GO" id="GO:0042884">
    <property type="term" value="P:microcin transport"/>
    <property type="evidence" value="ECO:0007669"/>
    <property type="project" value="TreeGrafter"/>
</dbReference>
<evidence type="ECO:0000256" key="1">
    <source>
        <dbReference type="ARBA" id="ARBA00004429"/>
    </source>
</evidence>
<feature type="transmembrane region" description="Helical" evidence="8">
    <location>
        <begin position="268"/>
        <end position="290"/>
    </location>
</feature>
<keyword evidence="6 8" id="KW-1133">Transmembrane helix</keyword>
<dbReference type="GO" id="GO:0005886">
    <property type="term" value="C:plasma membrane"/>
    <property type="evidence" value="ECO:0007669"/>
    <property type="project" value="UniProtKB-SubCell"/>
</dbReference>
<name>A0A9W6NF06_9PSED</name>
<reference evidence="10" key="1">
    <citation type="journal article" date="2014" name="Int. J. Syst. Evol. Microbiol.">
        <title>Complete genome sequence of Corynebacterium casei LMG S-19264T (=DSM 44701T), isolated from a smear-ripened cheese.</title>
        <authorList>
            <consortium name="US DOE Joint Genome Institute (JGI-PGF)"/>
            <person name="Walter F."/>
            <person name="Albersmeier A."/>
            <person name="Kalinowski J."/>
            <person name="Ruckert C."/>
        </authorList>
    </citation>
    <scope>NUCLEOTIDE SEQUENCE</scope>
    <source>
        <strain evidence="10">VKM B-2935</strain>
    </source>
</reference>
<keyword evidence="11" id="KW-1185">Reference proteome</keyword>
<keyword evidence="5 8" id="KW-0812">Transmembrane</keyword>
<dbReference type="Gene3D" id="1.10.3720.10">
    <property type="entry name" value="MetI-like"/>
    <property type="match status" value="1"/>
</dbReference>
<evidence type="ECO:0000256" key="4">
    <source>
        <dbReference type="ARBA" id="ARBA00022519"/>
    </source>
</evidence>